<name>A0A1I3WSJ2_9BACT</name>
<dbReference type="EMBL" id="FORX01000014">
    <property type="protein sequence ID" value="SFK10452.1"/>
    <property type="molecule type" value="Genomic_DNA"/>
</dbReference>
<keyword evidence="2" id="KW-1185">Reference proteome</keyword>
<dbReference type="AlphaFoldDB" id="A0A1I3WSJ2"/>
<reference evidence="2" key="1">
    <citation type="submission" date="2016-10" db="EMBL/GenBank/DDBJ databases">
        <authorList>
            <person name="Varghese N."/>
            <person name="Submissions S."/>
        </authorList>
    </citation>
    <scope>NUCLEOTIDE SEQUENCE [LARGE SCALE GENOMIC DNA]</scope>
    <source>
        <strain evidence="2">DSM 5918</strain>
    </source>
</reference>
<dbReference type="Proteomes" id="UP000198635">
    <property type="component" value="Unassembled WGS sequence"/>
</dbReference>
<evidence type="ECO:0000313" key="2">
    <source>
        <dbReference type="Proteomes" id="UP000198635"/>
    </source>
</evidence>
<accession>A0A1I3WSJ2</accession>
<sequence>MIERVGERLRRCEKIGAKTLFIDTHVAVA</sequence>
<protein>
    <submittedName>
        <fullName evidence="1">Uncharacterized protein</fullName>
    </submittedName>
</protein>
<organism evidence="1 2">
    <name type="scientific">Desulfomicrobium apsheronum</name>
    <dbReference type="NCBI Taxonomy" id="52560"/>
    <lineage>
        <taxon>Bacteria</taxon>
        <taxon>Pseudomonadati</taxon>
        <taxon>Thermodesulfobacteriota</taxon>
        <taxon>Desulfovibrionia</taxon>
        <taxon>Desulfovibrionales</taxon>
        <taxon>Desulfomicrobiaceae</taxon>
        <taxon>Desulfomicrobium</taxon>
    </lineage>
</organism>
<gene>
    <name evidence="1" type="ORF">SAMN04488082_11444</name>
</gene>
<proteinExistence type="predicted"/>
<evidence type="ECO:0000313" key="1">
    <source>
        <dbReference type="EMBL" id="SFK10452.1"/>
    </source>
</evidence>